<reference evidence="1 2" key="1">
    <citation type="submission" date="2019-06" db="EMBL/GenBank/DDBJ databases">
        <title>Sequencing the genomes of 1000 actinobacteria strains.</title>
        <authorList>
            <person name="Klenk H.-P."/>
        </authorList>
    </citation>
    <scope>NUCLEOTIDE SEQUENCE [LARGE SCALE GENOMIC DNA]</scope>
    <source>
        <strain evidence="1 2">DSM 19828</strain>
    </source>
</reference>
<evidence type="ECO:0000313" key="2">
    <source>
        <dbReference type="Proteomes" id="UP000320806"/>
    </source>
</evidence>
<dbReference type="EMBL" id="VFMO01000001">
    <property type="protein sequence ID" value="TQJ14546.1"/>
    <property type="molecule type" value="Genomic_DNA"/>
</dbReference>
<evidence type="ECO:0000313" key="1">
    <source>
        <dbReference type="EMBL" id="TQJ14546.1"/>
    </source>
</evidence>
<dbReference type="AlphaFoldDB" id="A0A542EH40"/>
<gene>
    <name evidence="1" type="ORF">FB459_2013</name>
</gene>
<name>A0A542EH40_9MICO</name>
<comment type="caution">
    <text evidence="1">The sequence shown here is derived from an EMBL/GenBank/DDBJ whole genome shotgun (WGS) entry which is preliminary data.</text>
</comment>
<dbReference type="InterPro" id="IPR027417">
    <property type="entry name" value="P-loop_NTPase"/>
</dbReference>
<accession>A0A542EH40</accession>
<proteinExistence type="predicted"/>
<protein>
    <submittedName>
        <fullName evidence="1">Uncharacterized protein</fullName>
    </submittedName>
</protein>
<dbReference type="SUPFAM" id="SSF52540">
    <property type="entry name" value="P-loop containing nucleoside triphosphate hydrolases"/>
    <property type="match status" value="1"/>
</dbReference>
<dbReference type="Gene3D" id="3.40.50.300">
    <property type="entry name" value="P-loop containing nucleotide triphosphate hydrolases"/>
    <property type="match status" value="1"/>
</dbReference>
<dbReference type="Proteomes" id="UP000320806">
    <property type="component" value="Unassembled WGS sequence"/>
</dbReference>
<keyword evidence="2" id="KW-1185">Reference proteome</keyword>
<organism evidence="1 2">
    <name type="scientific">Yimella lutea</name>
    <dbReference type="NCBI Taxonomy" id="587872"/>
    <lineage>
        <taxon>Bacteria</taxon>
        <taxon>Bacillati</taxon>
        <taxon>Actinomycetota</taxon>
        <taxon>Actinomycetes</taxon>
        <taxon>Micrococcales</taxon>
        <taxon>Dermacoccaceae</taxon>
        <taxon>Yimella</taxon>
    </lineage>
</organism>
<sequence>MVGYSVASSLLPMTLAPLLLTGGPAAGKSSTALALAATTVRTAFINVDDIRQLVKNGGAAPWDGPEGTAQQQLGVRNAANLATNFLAAGINVTIADVVNSTTLALYRELLPSLRVIRLALGLEEAGRRATQRPVFLTDVEFDELHHQQAASLKVDHELPVAGLSREAQVEAARRLWIA</sequence>